<evidence type="ECO:0000256" key="9">
    <source>
        <dbReference type="SAM" id="Phobius"/>
    </source>
</evidence>
<dbReference type="PANTHER" id="PTHR43528:SF1">
    <property type="entry name" value="ALPHA-KETOGLUTARATE PERMEASE"/>
    <property type="match status" value="1"/>
</dbReference>
<feature type="transmembrane region" description="Helical" evidence="9">
    <location>
        <begin position="251"/>
        <end position="273"/>
    </location>
</feature>
<keyword evidence="7 9" id="KW-1133">Transmembrane helix</keyword>
<keyword evidence="12" id="KW-1185">Reference proteome</keyword>
<comment type="similarity">
    <text evidence="2">Belongs to the major facilitator superfamily. Metabolite:H+ Symporter (MHS) family (TC 2.A.1.6) family.</text>
</comment>
<dbReference type="Proteomes" id="UP001597542">
    <property type="component" value="Unassembled WGS sequence"/>
</dbReference>
<dbReference type="InterPro" id="IPR051084">
    <property type="entry name" value="H+-coupled_symporters"/>
</dbReference>
<dbReference type="Gene3D" id="1.20.1250.20">
    <property type="entry name" value="MFS general substrate transporter like domains"/>
    <property type="match status" value="2"/>
</dbReference>
<dbReference type="PROSITE" id="PS50850">
    <property type="entry name" value="MFS"/>
    <property type="match status" value="1"/>
</dbReference>
<comment type="subcellular location">
    <subcellularLocation>
        <location evidence="1">Cell membrane</location>
        <topology evidence="1">Multi-pass membrane protein</topology>
    </subcellularLocation>
</comment>
<feature type="transmembrane region" description="Helical" evidence="9">
    <location>
        <begin position="197"/>
        <end position="216"/>
    </location>
</feature>
<keyword evidence="6" id="KW-0769">Symport</keyword>
<evidence type="ECO:0000259" key="10">
    <source>
        <dbReference type="PROSITE" id="PS50850"/>
    </source>
</evidence>
<evidence type="ECO:0000256" key="7">
    <source>
        <dbReference type="ARBA" id="ARBA00022989"/>
    </source>
</evidence>
<accession>A0ABW5I6Y8</accession>
<evidence type="ECO:0000256" key="8">
    <source>
        <dbReference type="ARBA" id="ARBA00023136"/>
    </source>
</evidence>
<organism evidence="11 12">
    <name type="scientific">Amycolatopsis albidoflavus</name>
    <dbReference type="NCBI Taxonomy" id="102226"/>
    <lineage>
        <taxon>Bacteria</taxon>
        <taxon>Bacillati</taxon>
        <taxon>Actinomycetota</taxon>
        <taxon>Actinomycetes</taxon>
        <taxon>Pseudonocardiales</taxon>
        <taxon>Pseudonocardiaceae</taxon>
        <taxon>Amycolatopsis</taxon>
    </lineage>
</organism>
<evidence type="ECO:0000256" key="2">
    <source>
        <dbReference type="ARBA" id="ARBA00008240"/>
    </source>
</evidence>
<feature type="transmembrane region" description="Helical" evidence="9">
    <location>
        <begin position="97"/>
        <end position="115"/>
    </location>
</feature>
<feature type="transmembrane region" description="Helical" evidence="9">
    <location>
        <begin position="285"/>
        <end position="305"/>
    </location>
</feature>
<comment type="caution">
    <text evidence="11">The sequence shown here is derived from an EMBL/GenBank/DDBJ whole genome shotgun (WGS) entry which is preliminary data.</text>
</comment>
<feature type="transmembrane region" description="Helical" evidence="9">
    <location>
        <begin position="317"/>
        <end position="336"/>
    </location>
</feature>
<keyword evidence="4" id="KW-1003">Cell membrane</keyword>
<evidence type="ECO:0000313" key="12">
    <source>
        <dbReference type="Proteomes" id="UP001597542"/>
    </source>
</evidence>
<keyword evidence="8 9" id="KW-0472">Membrane</keyword>
<reference evidence="12" key="1">
    <citation type="journal article" date="2019" name="Int. J. Syst. Evol. Microbiol.">
        <title>The Global Catalogue of Microorganisms (GCM) 10K type strain sequencing project: providing services to taxonomists for standard genome sequencing and annotation.</title>
        <authorList>
            <consortium name="The Broad Institute Genomics Platform"/>
            <consortium name="The Broad Institute Genome Sequencing Center for Infectious Disease"/>
            <person name="Wu L."/>
            <person name="Ma J."/>
        </authorList>
    </citation>
    <scope>NUCLEOTIDE SEQUENCE [LARGE SCALE GENOMIC DNA]</scope>
    <source>
        <strain evidence="12">CGMCC 4.7638</strain>
    </source>
</reference>
<dbReference type="InterPro" id="IPR020846">
    <property type="entry name" value="MFS_dom"/>
</dbReference>
<dbReference type="InterPro" id="IPR011701">
    <property type="entry name" value="MFS"/>
</dbReference>
<sequence length="447" mass="47064">MTASDASPAPDLADQSADPATLRRSVAAGAVGVFVHWFDWAAYAYLAGTIASVFFPAGNSTAGLLAVFGVFAVSFGIRPIGALIFGPLGDKIGRKRTLSVVIFVMSGATLVIGLLPGYSTIGIAAPILLVLLRLLQGLAAGGEFGSAASFLAEYAPRRRRGFGVSWLEVGSLLGFLAGSFVFLLLSIGLTDAQLASWGWRVPFLIAAPLGIIGFVIRSKIEDTPEYRALEATDNVPRSPVRELFRHNKKQLLQAAGLMTMMHVPFYAVLTYLVTYETDYLGHSSGSAAALSTVISLVGLFLVPFFGRLSDRVGRRPILIGAGVALFVLATPAYLLMRTGLVGTWIGGLALGAILAAILGTYAVWSAEIFPTRTRQSGLSIAYNITAALFAGTVPYLMTVLISATGSTLVPGPYLMVAAAVGLVAAFSMRETVGTPLLHKEDLENTEA</sequence>
<feature type="transmembrane region" description="Helical" evidence="9">
    <location>
        <begin position="342"/>
        <end position="364"/>
    </location>
</feature>
<dbReference type="SUPFAM" id="SSF103473">
    <property type="entry name" value="MFS general substrate transporter"/>
    <property type="match status" value="1"/>
</dbReference>
<gene>
    <name evidence="11" type="ORF">ACFSUT_30555</name>
</gene>
<evidence type="ECO:0000313" key="11">
    <source>
        <dbReference type="EMBL" id="MFD2484650.1"/>
    </source>
</evidence>
<keyword evidence="5 9" id="KW-0812">Transmembrane</keyword>
<evidence type="ECO:0000256" key="6">
    <source>
        <dbReference type="ARBA" id="ARBA00022847"/>
    </source>
</evidence>
<dbReference type="PANTHER" id="PTHR43528">
    <property type="entry name" value="ALPHA-KETOGLUTARATE PERMEASE"/>
    <property type="match status" value="1"/>
</dbReference>
<dbReference type="InterPro" id="IPR036259">
    <property type="entry name" value="MFS_trans_sf"/>
</dbReference>
<dbReference type="EMBL" id="JBHUKQ010000015">
    <property type="protein sequence ID" value="MFD2484650.1"/>
    <property type="molecule type" value="Genomic_DNA"/>
</dbReference>
<dbReference type="RefSeq" id="WP_344275720.1">
    <property type="nucleotide sequence ID" value="NZ_BAAAHV010000012.1"/>
</dbReference>
<dbReference type="InterPro" id="IPR005829">
    <property type="entry name" value="Sugar_transporter_CS"/>
</dbReference>
<feature type="transmembrane region" description="Helical" evidence="9">
    <location>
        <begin position="61"/>
        <end position="85"/>
    </location>
</feature>
<keyword evidence="3" id="KW-0813">Transport</keyword>
<evidence type="ECO:0000256" key="3">
    <source>
        <dbReference type="ARBA" id="ARBA00022448"/>
    </source>
</evidence>
<evidence type="ECO:0000256" key="1">
    <source>
        <dbReference type="ARBA" id="ARBA00004651"/>
    </source>
</evidence>
<evidence type="ECO:0000256" key="5">
    <source>
        <dbReference type="ARBA" id="ARBA00022692"/>
    </source>
</evidence>
<dbReference type="Pfam" id="PF07690">
    <property type="entry name" value="MFS_1"/>
    <property type="match status" value="1"/>
</dbReference>
<feature type="transmembrane region" description="Helical" evidence="9">
    <location>
        <begin position="33"/>
        <end position="55"/>
    </location>
</feature>
<feature type="transmembrane region" description="Helical" evidence="9">
    <location>
        <begin position="409"/>
        <end position="428"/>
    </location>
</feature>
<proteinExistence type="inferred from homology"/>
<feature type="transmembrane region" description="Helical" evidence="9">
    <location>
        <begin position="162"/>
        <end position="185"/>
    </location>
</feature>
<feature type="domain" description="Major facilitator superfamily (MFS) profile" evidence="10">
    <location>
        <begin position="25"/>
        <end position="429"/>
    </location>
</feature>
<name>A0ABW5I6Y8_9PSEU</name>
<evidence type="ECO:0000256" key="4">
    <source>
        <dbReference type="ARBA" id="ARBA00022475"/>
    </source>
</evidence>
<feature type="transmembrane region" description="Helical" evidence="9">
    <location>
        <begin position="376"/>
        <end position="397"/>
    </location>
</feature>
<feature type="transmembrane region" description="Helical" evidence="9">
    <location>
        <begin position="121"/>
        <end position="141"/>
    </location>
</feature>
<dbReference type="PROSITE" id="PS00217">
    <property type="entry name" value="SUGAR_TRANSPORT_2"/>
    <property type="match status" value="1"/>
</dbReference>
<protein>
    <submittedName>
        <fullName evidence="11">MFS transporter</fullName>
    </submittedName>
</protein>